<evidence type="ECO:0000256" key="2">
    <source>
        <dbReference type="ARBA" id="ARBA00022857"/>
    </source>
</evidence>
<proteinExistence type="inferred from homology"/>
<name>A0ABR0EDC5_ZASCE</name>
<comment type="caution">
    <text evidence="4">The sequence shown here is derived from an EMBL/GenBank/DDBJ whole genome shotgun (WGS) entry which is preliminary data.</text>
</comment>
<organism evidence="4 5">
    <name type="scientific">Zasmidium cellare</name>
    <name type="common">Wine cellar mold</name>
    <name type="synonym">Racodium cellare</name>
    <dbReference type="NCBI Taxonomy" id="395010"/>
    <lineage>
        <taxon>Eukaryota</taxon>
        <taxon>Fungi</taxon>
        <taxon>Dikarya</taxon>
        <taxon>Ascomycota</taxon>
        <taxon>Pezizomycotina</taxon>
        <taxon>Dothideomycetes</taxon>
        <taxon>Dothideomycetidae</taxon>
        <taxon>Mycosphaerellales</taxon>
        <taxon>Mycosphaerellaceae</taxon>
        <taxon>Zasmidium</taxon>
    </lineage>
</organism>
<reference evidence="4 5" key="1">
    <citation type="journal article" date="2023" name="G3 (Bethesda)">
        <title>A chromosome-level genome assembly of Zasmidium syzygii isolated from banana leaves.</title>
        <authorList>
            <person name="van Westerhoven A.C."/>
            <person name="Mehrabi R."/>
            <person name="Talebi R."/>
            <person name="Steentjes M.B.F."/>
            <person name="Corcolon B."/>
            <person name="Chong P.A."/>
            <person name="Kema G.H.J."/>
            <person name="Seidl M.F."/>
        </authorList>
    </citation>
    <scope>NUCLEOTIDE SEQUENCE [LARGE SCALE GENOMIC DNA]</scope>
    <source>
        <strain evidence="4 5">P124</strain>
    </source>
</reference>
<accession>A0ABR0EDC5</accession>
<dbReference type="Proteomes" id="UP001305779">
    <property type="component" value="Unassembled WGS sequence"/>
</dbReference>
<feature type="domain" description="NmrA-like" evidence="3">
    <location>
        <begin position="2"/>
        <end position="300"/>
    </location>
</feature>
<dbReference type="InterPro" id="IPR036291">
    <property type="entry name" value="NAD(P)-bd_dom_sf"/>
</dbReference>
<gene>
    <name evidence="4" type="ORF">PRZ48_010024</name>
</gene>
<keyword evidence="2" id="KW-0521">NADP</keyword>
<dbReference type="InterPro" id="IPR051164">
    <property type="entry name" value="NmrA-like_oxidored"/>
</dbReference>
<protein>
    <recommendedName>
        <fullName evidence="3">NmrA-like domain-containing protein</fullName>
    </recommendedName>
</protein>
<evidence type="ECO:0000259" key="3">
    <source>
        <dbReference type="Pfam" id="PF05368"/>
    </source>
</evidence>
<keyword evidence="5" id="KW-1185">Reference proteome</keyword>
<evidence type="ECO:0000313" key="4">
    <source>
        <dbReference type="EMBL" id="KAK4499509.1"/>
    </source>
</evidence>
<sequence>MSSLLVIFGITGQQGSSLASQVLSSPTLSKKYNIRGITRDPNKPDAQTLRSKGVELVKCDLDDRASIKAALEGAHTVFAMTATMYKPGGMEQELAQGKAIADEAVAAGVQFIIYSSVPSPKKISGGKYLVDSFDVKDEVKDYVEGLPLRSAFFWPGSFMQNFHGELAPRPGPDGALAITNFVSPGTKYPLIDIAGDTGKFVGAMLAEPEKFVGKTLCAATRTYTMTEMCEIMSRSCGKNVAYNQVPKDVFAGFIPEARGTLLNMLAYFEEFGYYGPGTEQSVAAAASGALEQPTEFEEYLKREPLKV</sequence>
<dbReference type="PANTHER" id="PTHR42748">
    <property type="entry name" value="NITROGEN METABOLITE REPRESSION PROTEIN NMRA FAMILY MEMBER"/>
    <property type="match status" value="1"/>
</dbReference>
<dbReference type="Pfam" id="PF05368">
    <property type="entry name" value="NmrA"/>
    <property type="match status" value="1"/>
</dbReference>
<dbReference type="Gene3D" id="3.90.25.10">
    <property type="entry name" value="UDP-galactose 4-epimerase, domain 1"/>
    <property type="match status" value="1"/>
</dbReference>
<evidence type="ECO:0000313" key="5">
    <source>
        <dbReference type="Proteomes" id="UP001305779"/>
    </source>
</evidence>
<dbReference type="Gene3D" id="3.40.50.720">
    <property type="entry name" value="NAD(P)-binding Rossmann-like Domain"/>
    <property type="match status" value="1"/>
</dbReference>
<dbReference type="CDD" id="cd05251">
    <property type="entry name" value="NmrA_like_SDR_a"/>
    <property type="match status" value="1"/>
</dbReference>
<dbReference type="PANTHER" id="PTHR42748:SF11">
    <property type="entry name" value="NMRA-LIKE DOMAIN-CONTAINING PROTEIN"/>
    <property type="match status" value="1"/>
</dbReference>
<dbReference type="EMBL" id="JAXOVC010000007">
    <property type="protein sequence ID" value="KAK4499509.1"/>
    <property type="molecule type" value="Genomic_DNA"/>
</dbReference>
<evidence type="ECO:0000256" key="1">
    <source>
        <dbReference type="ARBA" id="ARBA00006328"/>
    </source>
</evidence>
<dbReference type="InterPro" id="IPR008030">
    <property type="entry name" value="NmrA-like"/>
</dbReference>
<dbReference type="SUPFAM" id="SSF51735">
    <property type="entry name" value="NAD(P)-binding Rossmann-fold domains"/>
    <property type="match status" value="1"/>
</dbReference>
<comment type="similarity">
    <text evidence="1">Belongs to the NmrA-type oxidoreductase family.</text>
</comment>